<proteinExistence type="predicted"/>
<accession>A0ABW9EWE9</accession>
<sequence>MTDQNVNLPEPLNLCPIAFKLQEGGKGVNPDVLTQVSDSGD</sequence>
<organism evidence="1 2">
    <name type="scientific">Yersinia proxima</name>
    <dbReference type="NCBI Taxonomy" id="2890316"/>
    <lineage>
        <taxon>Bacteria</taxon>
        <taxon>Pseudomonadati</taxon>
        <taxon>Pseudomonadota</taxon>
        <taxon>Gammaproteobacteria</taxon>
        <taxon>Enterobacterales</taxon>
        <taxon>Yersiniaceae</taxon>
        <taxon>Yersinia</taxon>
    </lineage>
</organism>
<dbReference type="Proteomes" id="UP001629523">
    <property type="component" value="Unassembled WGS sequence"/>
</dbReference>
<dbReference type="GeneID" id="93973064"/>
<comment type="caution">
    <text evidence="1">The sequence shown here is derived from an EMBL/GenBank/DDBJ whole genome shotgun (WGS) entry which is preliminary data.</text>
</comment>
<protein>
    <submittedName>
        <fullName evidence="1">Uncharacterized protein</fullName>
    </submittedName>
</protein>
<evidence type="ECO:0000313" key="2">
    <source>
        <dbReference type="Proteomes" id="UP001629523"/>
    </source>
</evidence>
<keyword evidence="2" id="KW-1185">Reference proteome</keyword>
<gene>
    <name evidence="1" type="ORF">WFP14_06435</name>
</gene>
<dbReference type="RefSeq" id="WP_004699429.1">
    <property type="nucleotide sequence ID" value="NZ_CABHYG010000009.1"/>
</dbReference>
<dbReference type="EMBL" id="JBBEST010000001">
    <property type="protein sequence ID" value="MFM1346189.1"/>
    <property type="molecule type" value="Genomic_DNA"/>
</dbReference>
<reference evidence="1 2" key="1">
    <citation type="journal article" date="2024" name="Infect. Genet. Evol.">
        <title>Characteristics and comparative genome analysis of Yersinia enterocolitica and related species associated with human infections in Switzerland 2019-2023.</title>
        <authorList>
            <person name="Stevens M.J.A."/>
            <person name="Horlbog J.A."/>
            <person name="Diethelm A."/>
            <person name="Stephan R."/>
            <person name="Nuesch-Inderbinen M."/>
        </authorList>
    </citation>
    <scope>NUCLEOTIDE SEQUENCE [LARGE SCALE GENOMIC DNA]</scope>
    <source>
        <strain evidence="1 2">N20-0302</strain>
    </source>
</reference>
<name>A0ABW9EWE9_9GAMM</name>
<evidence type="ECO:0000313" key="1">
    <source>
        <dbReference type="EMBL" id="MFM1346189.1"/>
    </source>
</evidence>